<dbReference type="Gene3D" id="3.90.320.10">
    <property type="match status" value="1"/>
</dbReference>
<organism evidence="2 3">
    <name type="scientific">Mytilus edulis</name>
    <name type="common">Blue mussel</name>
    <dbReference type="NCBI Taxonomy" id="6550"/>
    <lineage>
        <taxon>Eukaryota</taxon>
        <taxon>Metazoa</taxon>
        <taxon>Spiralia</taxon>
        <taxon>Lophotrochozoa</taxon>
        <taxon>Mollusca</taxon>
        <taxon>Bivalvia</taxon>
        <taxon>Autobranchia</taxon>
        <taxon>Pteriomorphia</taxon>
        <taxon>Mytilida</taxon>
        <taxon>Mytiloidea</taxon>
        <taxon>Mytilidae</taxon>
        <taxon>Mytilinae</taxon>
        <taxon>Mytilus</taxon>
    </lineage>
</organism>
<gene>
    <name evidence="2" type="ORF">MEDL_63758</name>
</gene>
<dbReference type="InterPro" id="IPR019080">
    <property type="entry name" value="YqaJ_viral_recombinase"/>
</dbReference>
<dbReference type="PANTHER" id="PTHR46609">
    <property type="entry name" value="EXONUCLEASE, PHAGE-TYPE/RECB, C-TERMINAL DOMAIN-CONTAINING PROTEIN"/>
    <property type="match status" value="1"/>
</dbReference>
<evidence type="ECO:0000313" key="2">
    <source>
        <dbReference type="EMBL" id="CAG2252151.1"/>
    </source>
</evidence>
<name>A0A8S3V1Y8_MYTED</name>
<evidence type="ECO:0000313" key="3">
    <source>
        <dbReference type="Proteomes" id="UP000683360"/>
    </source>
</evidence>
<comment type="caution">
    <text evidence="2">The sequence shown here is derived from an EMBL/GenBank/DDBJ whole genome shotgun (WGS) entry which is preliminary data.</text>
</comment>
<protein>
    <recommendedName>
        <fullName evidence="1">YqaJ viral recombinase domain-containing protein</fullName>
    </recommendedName>
</protein>
<dbReference type="InterPro" id="IPR011604">
    <property type="entry name" value="PDDEXK-like_dom_sf"/>
</dbReference>
<reference evidence="2" key="1">
    <citation type="submission" date="2021-03" db="EMBL/GenBank/DDBJ databases">
        <authorList>
            <person name="Bekaert M."/>
        </authorList>
    </citation>
    <scope>NUCLEOTIDE SEQUENCE</scope>
</reference>
<accession>A0A8S3V1Y8</accession>
<dbReference type="InterPro" id="IPR051703">
    <property type="entry name" value="NF-kappa-B_Signaling_Reg"/>
</dbReference>
<evidence type="ECO:0000259" key="1">
    <source>
        <dbReference type="Pfam" id="PF09588"/>
    </source>
</evidence>
<feature type="domain" description="YqaJ viral recombinase" evidence="1">
    <location>
        <begin position="381"/>
        <end position="536"/>
    </location>
</feature>
<dbReference type="AlphaFoldDB" id="A0A8S3V1Y8"/>
<dbReference type="EMBL" id="CAJPWZ010003110">
    <property type="protein sequence ID" value="CAG2252151.1"/>
    <property type="molecule type" value="Genomic_DNA"/>
</dbReference>
<proteinExistence type="predicted"/>
<dbReference type="Pfam" id="PF09588">
    <property type="entry name" value="YqaJ"/>
    <property type="match status" value="1"/>
</dbReference>
<sequence>MDDASFTTPNKCHLTKATYNGSVGKNRRRLFPDSPEEKLSSDILLILPSVLNNLNKGGYKEDFCLLLKGIASGKFPIHNIAFRLLLDIAKWYSLDNTTQMQYSSESMKFWKVVYRLFHGKALRFLSGEKSIGQVIDGSSSKGLYDPQKSKINFAVPNINSINNFQSVNINIPKEIFPGIITEAFKFLPRGKSYVLSVDGKKLAPGLNSKHGDQDLFGHEDRNSLQSLQKRLDTEIQKVESLINEWITMTNNDRKEKLFEIVRIVSLRIKDLRELFQNQNFALKKFYKEAGEDWRTSRYVYAISSIQALMFQIKSVLKRLLETNNMIFNEITILCQSSKSFLRGTNTDMYSQDNWVSLKEPEDLPGSIGDDLRFVKQRSPLWFENRNGFRLTGSKIFEGLGLDSLKNLQKHHDKVIKKKDVQENISEIVQERMDHGTKSEIHAIATLTSKVLPVYYPDMKYFEEGAFHIKHDGKPFILVSPDGSIGQLELGTAHEQTVPVLSCEFKCPFPNENTIPVHYTIPTRYIPQILAEMASTHTETLLYICWTEDSTTVFRAKFDSDLWEMMKTEAISLYGQEAPKRPTRVSDNAKEIRERMIEYKQTNVEFLCEIPSVKCTTNGISQTNTETPYVFPLTIVNENAESESKYLKSKAYIKKS</sequence>
<keyword evidence="3" id="KW-1185">Reference proteome</keyword>
<dbReference type="OrthoDB" id="6117194at2759"/>
<dbReference type="SUPFAM" id="SSF52980">
    <property type="entry name" value="Restriction endonuclease-like"/>
    <property type="match status" value="1"/>
</dbReference>
<dbReference type="Proteomes" id="UP000683360">
    <property type="component" value="Unassembled WGS sequence"/>
</dbReference>
<dbReference type="InterPro" id="IPR011335">
    <property type="entry name" value="Restrct_endonuc-II-like"/>
</dbReference>
<dbReference type="PANTHER" id="PTHR46609:SF8">
    <property type="entry name" value="YQAJ VIRAL RECOMBINASE DOMAIN-CONTAINING PROTEIN"/>
    <property type="match status" value="1"/>
</dbReference>
<dbReference type="GO" id="GO:0006281">
    <property type="term" value="P:DNA repair"/>
    <property type="evidence" value="ECO:0007669"/>
    <property type="project" value="UniProtKB-ARBA"/>
</dbReference>